<dbReference type="PROSITE" id="PS50956">
    <property type="entry name" value="HTH_ASNC_2"/>
    <property type="match status" value="1"/>
</dbReference>
<keyword evidence="3" id="KW-0804">Transcription</keyword>
<dbReference type="InterPro" id="IPR019888">
    <property type="entry name" value="Tscrpt_reg_AsnC-like"/>
</dbReference>
<dbReference type="GO" id="GO:0005829">
    <property type="term" value="C:cytosol"/>
    <property type="evidence" value="ECO:0007669"/>
    <property type="project" value="TreeGrafter"/>
</dbReference>
<dbReference type="PROSITE" id="PS00519">
    <property type="entry name" value="HTH_ASNC_1"/>
    <property type="match status" value="1"/>
</dbReference>
<dbReference type="SUPFAM" id="SSF46785">
    <property type="entry name" value="Winged helix' DNA-binding domain"/>
    <property type="match status" value="1"/>
</dbReference>
<dbReference type="RefSeq" id="WP_066635519.1">
    <property type="nucleotide sequence ID" value="NZ_CP014989.1"/>
</dbReference>
<dbReference type="InterPro" id="IPR019885">
    <property type="entry name" value="Tscrpt_reg_HTH_AsnC-type_CS"/>
</dbReference>
<dbReference type="InterPro" id="IPR036390">
    <property type="entry name" value="WH_DNA-bd_sf"/>
</dbReference>
<sequence length="155" mass="17073">MEPLDRHIVTVLAQDGRISFADLGRRVGLSTSAVHQRVKRLEERGIITGYRAVVDYASVGLPLTALMSVTPFDPADDDDIPERLAHIEEIVACWSVAGDENYVLLIRVPRPQDLEELLGRIRQEGSCSTNTTIVLSTPWEDRLGSLPVETPATPS</sequence>
<dbReference type="Gene3D" id="1.10.10.10">
    <property type="entry name" value="Winged helix-like DNA-binding domain superfamily/Winged helix DNA-binding domain"/>
    <property type="match status" value="1"/>
</dbReference>
<dbReference type="STRING" id="1758689.SGUI_0350"/>
<reference evidence="5 6" key="1">
    <citation type="submission" date="2016-03" db="EMBL/GenBank/DDBJ databases">
        <title>Shallow-sea hydrothermal system.</title>
        <authorList>
            <person name="Tang K."/>
        </authorList>
    </citation>
    <scope>NUCLEOTIDE SEQUENCE [LARGE SCALE GENOMIC DNA]</scope>
    <source>
        <strain evidence="5 6">JLT9</strain>
    </source>
</reference>
<dbReference type="InterPro" id="IPR011991">
    <property type="entry name" value="ArsR-like_HTH"/>
</dbReference>
<evidence type="ECO:0000313" key="5">
    <source>
        <dbReference type="EMBL" id="ANS77746.1"/>
    </source>
</evidence>
<organism evidence="5 6">
    <name type="scientific">Serinicoccus hydrothermalis</name>
    <dbReference type="NCBI Taxonomy" id="1758689"/>
    <lineage>
        <taxon>Bacteria</taxon>
        <taxon>Bacillati</taxon>
        <taxon>Actinomycetota</taxon>
        <taxon>Actinomycetes</taxon>
        <taxon>Micrococcales</taxon>
        <taxon>Ornithinimicrobiaceae</taxon>
        <taxon>Serinicoccus</taxon>
    </lineage>
</organism>
<evidence type="ECO:0000256" key="2">
    <source>
        <dbReference type="ARBA" id="ARBA00023125"/>
    </source>
</evidence>
<gene>
    <name evidence="5" type="ORF">SGUI_0350</name>
</gene>
<evidence type="ECO:0000256" key="3">
    <source>
        <dbReference type="ARBA" id="ARBA00023163"/>
    </source>
</evidence>
<dbReference type="AlphaFoldDB" id="A0A1B1N8J4"/>
<dbReference type="Gene3D" id="3.30.70.920">
    <property type="match status" value="1"/>
</dbReference>
<name>A0A1B1N8J4_9MICO</name>
<feature type="domain" description="HTH asnC-type" evidence="4">
    <location>
        <begin position="1"/>
        <end position="62"/>
    </location>
</feature>
<protein>
    <submittedName>
        <fullName evidence="5">Leucine-responsive regulatory protein</fullName>
    </submittedName>
</protein>
<dbReference type="PRINTS" id="PR00033">
    <property type="entry name" value="HTHASNC"/>
</dbReference>
<keyword evidence="1" id="KW-0805">Transcription regulation</keyword>
<dbReference type="SMART" id="SM00344">
    <property type="entry name" value="HTH_ASNC"/>
    <property type="match status" value="1"/>
</dbReference>
<dbReference type="SUPFAM" id="SSF54909">
    <property type="entry name" value="Dimeric alpha+beta barrel"/>
    <property type="match status" value="1"/>
</dbReference>
<dbReference type="Pfam" id="PF01037">
    <property type="entry name" value="AsnC_trans_reg"/>
    <property type="match status" value="1"/>
</dbReference>
<dbReference type="Proteomes" id="UP000092482">
    <property type="component" value="Chromosome"/>
</dbReference>
<dbReference type="CDD" id="cd00090">
    <property type="entry name" value="HTH_ARSR"/>
    <property type="match status" value="1"/>
</dbReference>
<evidence type="ECO:0000313" key="6">
    <source>
        <dbReference type="Proteomes" id="UP000092482"/>
    </source>
</evidence>
<dbReference type="Pfam" id="PF13404">
    <property type="entry name" value="HTH_AsnC-type"/>
    <property type="match status" value="1"/>
</dbReference>
<dbReference type="GO" id="GO:0043565">
    <property type="term" value="F:sequence-specific DNA binding"/>
    <property type="evidence" value="ECO:0007669"/>
    <property type="project" value="InterPro"/>
</dbReference>
<dbReference type="KEGG" id="serj:SGUI_0350"/>
<dbReference type="InterPro" id="IPR036388">
    <property type="entry name" value="WH-like_DNA-bd_sf"/>
</dbReference>
<proteinExistence type="predicted"/>
<keyword evidence="6" id="KW-1185">Reference proteome</keyword>
<dbReference type="PANTHER" id="PTHR30154:SF53">
    <property type="entry name" value="HTH-TYPE TRANSCRIPTIONAL REGULATOR LRPC"/>
    <property type="match status" value="1"/>
</dbReference>
<dbReference type="GO" id="GO:0043200">
    <property type="term" value="P:response to amino acid"/>
    <property type="evidence" value="ECO:0007669"/>
    <property type="project" value="TreeGrafter"/>
</dbReference>
<keyword evidence="2" id="KW-0238">DNA-binding</keyword>
<evidence type="ECO:0000259" key="4">
    <source>
        <dbReference type="PROSITE" id="PS50956"/>
    </source>
</evidence>
<dbReference type="InterPro" id="IPR019887">
    <property type="entry name" value="Tscrpt_reg_AsnC/Lrp_C"/>
</dbReference>
<dbReference type="OrthoDB" id="166264at2"/>
<dbReference type="InterPro" id="IPR011008">
    <property type="entry name" value="Dimeric_a/b-barrel"/>
</dbReference>
<dbReference type="InterPro" id="IPR000485">
    <property type="entry name" value="AsnC-type_HTH_dom"/>
</dbReference>
<dbReference type="PANTHER" id="PTHR30154">
    <property type="entry name" value="LEUCINE-RESPONSIVE REGULATORY PROTEIN"/>
    <property type="match status" value="1"/>
</dbReference>
<dbReference type="EMBL" id="CP014989">
    <property type="protein sequence ID" value="ANS77746.1"/>
    <property type="molecule type" value="Genomic_DNA"/>
</dbReference>
<evidence type="ECO:0000256" key="1">
    <source>
        <dbReference type="ARBA" id="ARBA00023015"/>
    </source>
</evidence>
<accession>A0A1B1N8J4</accession>
<dbReference type="FunFam" id="1.10.10.10:FF:000083">
    <property type="entry name" value="AsnC family transcriptional regulator"/>
    <property type="match status" value="1"/>
</dbReference>